<dbReference type="EMBL" id="JADNRY010000225">
    <property type="protein sequence ID" value="KAF9060837.1"/>
    <property type="molecule type" value="Genomic_DNA"/>
</dbReference>
<feature type="domain" description="DUF6536" evidence="2">
    <location>
        <begin position="5"/>
        <end position="152"/>
    </location>
</feature>
<evidence type="ECO:0000313" key="4">
    <source>
        <dbReference type="Proteomes" id="UP000772434"/>
    </source>
</evidence>
<organism evidence="3 4">
    <name type="scientific">Rhodocollybia butyracea</name>
    <dbReference type="NCBI Taxonomy" id="206335"/>
    <lineage>
        <taxon>Eukaryota</taxon>
        <taxon>Fungi</taxon>
        <taxon>Dikarya</taxon>
        <taxon>Basidiomycota</taxon>
        <taxon>Agaricomycotina</taxon>
        <taxon>Agaricomycetes</taxon>
        <taxon>Agaricomycetidae</taxon>
        <taxon>Agaricales</taxon>
        <taxon>Marasmiineae</taxon>
        <taxon>Omphalotaceae</taxon>
        <taxon>Rhodocollybia</taxon>
    </lineage>
</organism>
<dbReference type="InterPro" id="IPR046623">
    <property type="entry name" value="DUF6536"/>
</dbReference>
<keyword evidence="1" id="KW-1133">Transmembrane helix</keyword>
<feature type="transmembrane region" description="Helical" evidence="1">
    <location>
        <begin position="520"/>
        <end position="540"/>
    </location>
</feature>
<feature type="transmembrane region" description="Helical" evidence="1">
    <location>
        <begin position="567"/>
        <end position="583"/>
    </location>
</feature>
<dbReference type="AlphaFoldDB" id="A0A9P5PDP9"/>
<keyword evidence="4" id="KW-1185">Reference proteome</keyword>
<feature type="transmembrane region" description="Helical" evidence="1">
    <location>
        <begin position="7"/>
        <end position="34"/>
    </location>
</feature>
<sequence>MPTGWHLGVWIATFEAGVVLLINLIILLFCAVKIGGSVGVAQIFEGDCNTVGHITLGIHLVINVLSTLLLSASNYVMQSLSAPTRTEVDRAHEKGFWLDIGLQSMHNLKHTSNWKRLLWTLLSVSSIPLHLFYNSSFFSTTSANDYSYYIAQGPEMQDLPQNIGTFDWECANETLSSACSSVDASELSKWNNLTSSNCVKTYACSGPDIDPSNWEFLNPSDCLQAYAVDFLSDRRDIVVVTGDYTSNNNFLNFYNGSSGQMQGSGATPYDWICDLAPSIWPDINDFLFGGLPPIGFCSTGWRKINPSNWTIPVVFFPFEALNSTESLKPISESLEVMYCLSKTTASRCQLQFNLPLLAIVVAFNIVKVTCMAMVAIRMCDNPLVTLGDAVASFTNSPEPLTKDMCLASQSYLESIDKNQDTTSPLMAYQSEKTRWMTMASRRHWVMIGSLFLLVLSIILGFIGYAIHQLSSVYSLSGFSSLWQLGIGRTSSQNIITGWAIPTQGYGATVASVLLANLPQLIFSMIYLVFNSLCTKLFLALEWSSYAHSRKPSASLTLREISGPPTSSIYHSALSIFVVAVTFWDGDVVDTSNSVTSCGYSPVAMILTAIVGGSLILTSLAVGYFKHLQCDMPLAGSCSKAIAAACHPPEDGSDPLKPMKWGVVSKHPDSAIGHISFSSGEVSAPVPGCYYE</sequence>
<accession>A0A9P5PDP9</accession>
<feature type="transmembrane region" description="Helical" evidence="1">
    <location>
        <begin position="603"/>
        <end position="624"/>
    </location>
</feature>
<proteinExistence type="predicted"/>
<evidence type="ECO:0000259" key="2">
    <source>
        <dbReference type="Pfam" id="PF20163"/>
    </source>
</evidence>
<dbReference type="OrthoDB" id="2924511at2759"/>
<feature type="transmembrane region" description="Helical" evidence="1">
    <location>
        <begin position="444"/>
        <end position="466"/>
    </location>
</feature>
<reference evidence="3" key="1">
    <citation type="submission" date="2020-11" db="EMBL/GenBank/DDBJ databases">
        <authorList>
            <consortium name="DOE Joint Genome Institute"/>
            <person name="Ahrendt S."/>
            <person name="Riley R."/>
            <person name="Andreopoulos W."/>
            <person name="Labutti K."/>
            <person name="Pangilinan J."/>
            <person name="Ruiz-Duenas F.J."/>
            <person name="Barrasa J.M."/>
            <person name="Sanchez-Garcia M."/>
            <person name="Camarero S."/>
            <person name="Miyauchi S."/>
            <person name="Serrano A."/>
            <person name="Linde D."/>
            <person name="Babiker R."/>
            <person name="Drula E."/>
            <person name="Ayuso-Fernandez I."/>
            <person name="Pacheco R."/>
            <person name="Padilla G."/>
            <person name="Ferreira P."/>
            <person name="Barriuso J."/>
            <person name="Kellner H."/>
            <person name="Castanera R."/>
            <person name="Alfaro M."/>
            <person name="Ramirez L."/>
            <person name="Pisabarro A.G."/>
            <person name="Kuo A."/>
            <person name="Tritt A."/>
            <person name="Lipzen A."/>
            <person name="He G."/>
            <person name="Yan M."/>
            <person name="Ng V."/>
            <person name="Cullen D."/>
            <person name="Martin F."/>
            <person name="Rosso M.-N."/>
            <person name="Henrissat B."/>
            <person name="Hibbett D."/>
            <person name="Martinez A.T."/>
            <person name="Grigoriev I.V."/>
        </authorList>
    </citation>
    <scope>NUCLEOTIDE SEQUENCE</scope>
    <source>
        <strain evidence="3">AH 40177</strain>
    </source>
</reference>
<evidence type="ECO:0000256" key="1">
    <source>
        <dbReference type="SAM" id="Phobius"/>
    </source>
</evidence>
<gene>
    <name evidence="3" type="ORF">BDP27DRAFT_1429601</name>
</gene>
<evidence type="ECO:0000313" key="3">
    <source>
        <dbReference type="EMBL" id="KAF9060837.1"/>
    </source>
</evidence>
<dbReference type="Pfam" id="PF20163">
    <property type="entry name" value="DUF6536"/>
    <property type="match status" value="1"/>
</dbReference>
<keyword evidence="1" id="KW-0472">Membrane</keyword>
<dbReference type="Proteomes" id="UP000772434">
    <property type="component" value="Unassembled WGS sequence"/>
</dbReference>
<name>A0A9P5PDP9_9AGAR</name>
<dbReference type="PANTHER" id="PTHR35395:SF1">
    <property type="entry name" value="DUF6536 DOMAIN-CONTAINING PROTEIN"/>
    <property type="match status" value="1"/>
</dbReference>
<feature type="transmembrane region" description="Helical" evidence="1">
    <location>
        <begin position="354"/>
        <end position="376"/>
    </location>
</feature>
<keyword evidence="1" id="KW-0812">Transmembrane</keyword>
<comment type="caution">
    <text evidence="3">The sequence shown here is derived from an EMBL/GenBank/DDBJ whole genome shotgun (WGS) entry which is preliminary data.</text>
</comment>
<protein>
    <recommendedName>
        <fullName evidence="2">DUF6536 domain-containing protein</fullName>
    </recommendedName>
</protein>
<dbReference type="PANTHER" id="PTHR35395">
    <property type="entry name" value="DUF6536 DOMAIN-CONTAINING PROTEIN"/>
    <property type="match status" value="1"/>
</dbReference>